<protein>
    <submittedName>
        <fullName evidence="1">Uncharacterized protein</fullName>
    </submittedName>
</protein>
<evidence type="ECO:0000313" key="2">
    <source>
        <dbReference type="Proteomes" id="UP000663881"/>
    </source>
</evidence>
<organism evidence="1 2">
    <name type="scientific">Adineta steineri</name>
    <dbReference type="NCBI Taxonomy" id="433720"/>
    <lineage>
        <taxon>Eukaryota</taxon>
        <taxon>Metazoa</taxon>
        <taxon>Spiralia</taxon>
        <taxon>Gnathifera</taxon>
        <taxon>Rotifera</taxon>
        <taxon>Eurotatoria</taxon>
        <taxon>Bdelloidea</taxon>
        <taxon>Adinetida</taxon>
        <taxon>Adinetidae</taxon>
        <taxon>Adineta</taxon>
    </lineage>
</organism>
<accession>A0A820QRX1</accession>
<dbReference type="EMBL" id="CAJOAY010031520">
    <property type="protein sequence ID" value="CAF4426150.1"/>
    <property type="molecule type" value="Genomic_DNA"/>
</dbReference>
<proteinExistence type="predicted"/>
<dbReference type="Proteomes" id="UP000663881">
    <property type="component" value="Unassembled WGS sequence"/>
</dbReference>
<dbReference type="AlphaFoldDB" id="A0A820QRX1"/>
<evidence type="ECO:0000313" key="1">
    <source>
        <dbReference type="EMBL" id="CAF4426150.1"/>
    </source>
</evidence>
<sequence>NLIMNSLSGSIQQEENNDNWLIKKINAPSDRSWLPIHYASYIGDRDLIEKLCTKYSELMNPLYFVLPKARMRDFSDSPFDYLLRASGMKTHLTNIG</sequence>
<comment type="caution">
    <text evidence="1">The sequence shown here is derived from an EMBL/GenBank/DDBJ whole genome shotgun (WGS) entry which is preliminary data.</text>
</comment>
<reference evidence="1" key="1">
    <citation type="submission" date="2021-02" db="EMBL/GenBank/DDBJ databases">
        <authorList>
            <person name="Nowell W R."/>
        </authorList>
    </citation>
    <scope>NUCLEOTIDE SEQUENCE</scope>
</reference>
<feature type="non-terminal residue" evidence="1">
    <location>
        <position position="96"/>
    </location>
</feature>
<name>A0A820QRX1_9BILA</name>
<gene>
    <name evidence="1" type="ORF">OKA104_LOCUS52805</name>
</gene>
<feature type="non-terminal residue" evidence="1">
    <location>
        <position position="1"/>
    </location>
</feature>